<dbReference type="InterPro" id="IPR018062">
    <property type="entry name" value="HTH_AraC-typ_CS"/>
</dbReference>
<evidence type="ECO:0000256" key="2">
    <source>
        <dbReference type="ARBA" id="ARBA00023125"/>
    </source>
</evidence>
<keyword evidence="7" id="KW-1185">Reference proteome</keyword>
<evidence type="ECO:0000313" key="7">
    <source>
        <dbReference type="Proteomes" id="UP000608071"/>
    </source>
</evidence>
<evidence type="ECO:0000313" key="6">
    <source>
        <dbReference type="EMBL" id="MBD7969191.1"/>
    </source>
</evidence>
<keyword evidence="3" id="KW-0804">Transcription</keyword>
<dbReference type="EMBL" id="JACSQL010000006">
    <property type="protein sequence ID" value="MBD7969191.1"/>
    <property type="molecule type" value="Genomic_DNA"/>
</dbReference>
<accession>A0ABR8T0A5</accession>
<evidence type="ECO:0000259" key="5">
    <source>
        <dbReference type="PROSITE" id="PS01124"/>
    </source>
</evidence>
<keyword evidence="4" id="KW-0472">Membrane</keyword>
<protein>
    <submittedName>
        <fullName evidence="6">AraC family transcriptional regulator</fullName>
    </submittedName>
</protein>
<comment type="caution">
    <text evidence="6">The sequence shown here is derived from an EMBL/GenBank/DDBJ whole genome shotgun (WGS) entry which is preliminary data.</text>
</comment>
<feature type="transmembrane region" description="Helical" evidence="4">
    <location>
        <begin position="293"/>
        <end position="316"/>
    </location>
</feature>
<dbReference type="Pfam" id="PF17853">
    <property type="entry name" value="GGDEF_2"/>
    <property type="match status" value="1"/>
</dbReference>
<proteinExistence type="predicted"/>
<evidence type="ECO:0000256" key="1">
    <source>
        <dbReference type="ARBA" id="ARBA00023015"/>
    </source>
</evidence>
<dbReference type="PROSITE" id="PS00041">
    <property type="entry name" value="HTH_ARAC_FAMILY_1"/>
    <property type="match status" value="1"/>
</dbReference>
<dbReference type="SUPFAM" id="SSF46689">
    <property type="entry name" value="Homeodomain-like"/>
    <property type="match status" value="2"/>
</dbReference>
<feature type="transmembrane region" description="Helical" evidence="4">
    <location>
        <begin position="12"/>
        <end position="35"/>
    </location>
</feature>
<keyword evidence="4" id="KW-1133">Transmembrane helix</keyword>
<reference evidence="6 7" key="1">
    <citation type="submission" date="2020-08" db="EMBL/GenBank/DDBJ databases">
        <title>A Genomic Blueprint of the Chicken Gut Microbiome.</title>
        <authorList>
            <person name="Gilroy R."/>
            <person name="Ravi A."/>
            <person name="Getino M."/>
            <person name="Pursley I."/>
            <person name="Horton D.L."/>
            <person name="Alikhan N.-F."/>
            <person name="Baker D."/>
            <person name="Gharbi K."/>
            <person name="Hall N."/>
            <person name="Watson M."/>
            <person name="Adriaenssens E.M."/>
            <person name="Foster-Nyarko E."/>
            <person name="Jarju S."/>
            <person name="Secka A."/>
            <person name="Antonio M."/>
            <person name="Oren A."/>
            <person name="Chaudhuri R."/>
            <person name="La Ragione R.M."/>
            <person name="Hildebrand F."/>
            <person name="Pallen M.J."/>
        </authorList>
    </citation>
    <scope>NUCLEOTIDE SEQUENCE [LARGE SCALE GENOMIC DNA]</scope>
    <source>
        <strain evidence="6 7">Sa2BVA9</strain>
    </source>
</reference>
<evidence type="ECO:0000256" key="4">
    <source>
        <dbReference type="SAM" id="Phobius"/>
    </source>
</evidence>
<dbReference type="Proteomes" id="UP000608071">
    <property type="component" value="Unassembled WGS sequence"/>
</dbReference>
<organism evidence="6 7">
    <name type="scientific">Paenibacillus gallinarum</name>
    <dbReference type="NCBI Taxonomy" id="2762232"/>
    <lineage>
        <taxon>Bacteria</taxon>
        <taxon>Bacillati</taxon>
        <taxon>Bacillota</taxon>
        <taxon>Bacilli</taxon>
        <taxon>Bacillales</taxon>
        <taxon>Paenibacillaceae</taxon>
        <taxon>Paenibacillus</taxon>
    </lineage>
</organism>
<sequence>MKAMGEMKRTVFIRLLAQLTIAVIIVAIVIGALVFRYTNSLLKEKTITTNGELLIQTEKIVKQALEEAQKTATSIAMNTDVQRSIWFQWKPEEDFSYLKNTSDLLMDSVNSSNYIDSIYIYSIANNKLLSDSGITNFTSSPFEYEIDSFIQKKMTSTWLSLSLPNSLGKEENMISFLTNVPLQNLNKRGVLIVNLKEDILYNAVINTNQSKLGNVAILDQSGDVLSYKDKNLITSGLGLDSITDQIKSHKQGSLTLDIDGVTNLVSVWTSPFNGWIYIALNPIAEVFKHSNEVIMLTLTASIIGIAVGSLLAIVISRNYSKPVQKMVTTISQLHNENNEMRVKFQHQHLIMRDHLLLSLLTGKKDDDNDDLIQQLNYYQIPLEQHCFVVLALRVHLPQVDDAEKAQHIRDTYLFRFRTICELMIERFGKGAYLSDYQQDIMIMNAKQWGDSDEQSHQQAKLLAYELKCAVAEELIGTELTIGIGGRYEQLSEITLSYQGATEALLYERIAGIGGIVSIDELQLNPSNRNRFITYRQQADQMIVHLKGGHLDKALQSKNMMFKQLKTNKQSDYAYKDMILHYLLNNIMMICLEMSGKEGKPEEKDNLYLAFNRLQSLEEIGVWFEGVFETIVAELQRKHENKNVEVINKLTDYIREHYREPINLQTVADLAYTNSQYFSKVFKEVNGTSFIEYLSRIRVEEACRLLRETDQTIIMVADATGFVQKQNLLRAFRKYTGQTPSEYRNNAVLHRLNNMNVDQV</sequence>
<name>A0ABR8T0A5_9BACL</name>
<dbReference type="Gene3D" id="1.10.10.60">
    <property type="entry name" value="Homeodomain-like"/>
    <property type="match status" value="2"/>
</dbReference>
<dbReference type="Pfam" id="PF12833">
    <property type="entry name" value="HTH_18"/>
    <property type="match status" value="1"/>
</dbReference>
<keyword evidence="4" id="KW-0812">Transmembrane</keyword>
<dbReference type="Gene3D" id="3.30.450.20">
    <property type="entry name" value="PAS domain"/>
    <property type="match status" value="1"/>
</dbReference>
<keyword evidence="2" id="KW-0238">DNA-binding</keyword>
<evidence type="ECO:0000256" key="3">
    <source>
        <dbReference type="ARBA" id="ARBA00023163"/>
    </source>
</evidence>
<dbReference type="InterPro" id="IPR041522">
    <property type="entry name" value="CdaR_GGDEF"/>
</dbReference>
<keyword evidence="1" id="KW-0805">Transcription regulation</keyword>
<dbReference type="InterPro" id="IPR009057">
    <property type="entry name" value="Homeodomain-like_sf"/>
</dbReference>
<dbReference type="PANTHER" id="PTHR43280:SF28">
    <property type="entry name" value="HTH-TYPE TRANSCRIPTIONAL ACTIVATOR RHAS"/>
    <property type="match status" value="1"/>
</dbReference>
<feature type="domain" description="HTH araC/xylS-type" evidence="5">
    <location>
        <begin position="647"/>
        <end position="745"/>
    </location>
</feature>
<gene>
    <name evidence="6" type="ORF">H9647_14025</name>
</gene>
<dbReference type="InterPro" id="IPR018060">
    <property type="entry name" value="HTH_AraC"/>
</dbReference>
<dbReference type="SMART" id="SM00342">
    <property type="entry name" value="HTH_ARAC"/>
    <property type="match status" value="1"/>
</dbReference>
<dbReference type="PANTHER" id="PTHR43280">
    <property type="entry name" value="ARAC-FAMILY TRANSCRIPTIONAL REGULATOR"/>
    <property type="match status" value="1"/>
</dbReference>
<dbReference type="PROSITE" id="PS01124">
    <property type="entry name" value="HTH_ARAC_FAMILY_2"/>
    <property type="match status" value="1"/>
</dbReference>